<dbReference type="InterPro" id="IPR005727">
    <property type="entry name" value="Ribosomal_uL22_bac/chlpt-type"/>
</dbReference>
<dbReference type="GO" id="GO:0019843">
    <property type="term" value="F:rRNA binding"/>
    <property type="evidence" value="ECO:0007669"/>
    <property type="project" value="UniProtKB-UniRule"/>
</dbReference>
<keyword evidence="5 7" id="KW-0687">Ribonucleoprotein</keyword>
<proteinExistence type="inferred from homology"/>
<dbReference type="Pfam" id="PF00237">
    <property type="entry name" value="Ribosomal_L22"/>
    <property type="match status" value="1"/>
</dbReference>
<dbReference type="SUPFAM" id="SSF54843">
    <property type="entry name" value="Ribosomal protein L22"/>
    <property type="match status" value="1"/>
</dbReference>
<evidence type="ECO:0000313" key="12">
    <source>
        <dbReference type="EMBL" id="OGY41375.1"/>
    </source>
</evidence>
<evidence type="ECO:0000256" key="9">
    <source>
        <dbReference type="RuleBase" id="RU004006"/>
    </source>
</evidence>
<organism evidence="12 13">
    <name type="scientific">Candidatus Buchananbacteria bacterium RBG_13_36_9</name>
    <dbReference type="NCBI Taxonomy" id="1797530"/>
    <lineage>
        <taxon>Bacteria</taxon>
        <taxon>Candidatus Buchananiibacteriota</taxon>
    </lineage>
</organism>
<feature type="compositionally biased region" description="Basic and acidic residues" evidence="11">
    <location>
        <begin position="146"/>
        <end position="172"/>
    </location>
</feature>
<evidence type="ECO:0000256" key="2">
    <source>
        <dbReference type="ARBA" id="ARBA00022730"/>
    </source>
</evidence>
<evidence type="ECO:0000256" key="4">
    <source>
        <dbReference type="ARBA" id="ARBA00022980"/>
    </source>
</evidence>
<dbReference type="GO" id="GO:0022625">
    <property type="term" value="C:cytosolic large ribosomal subunit"/>
    <property type="evidence" value="ECO:0007669"/>
    <property type="project" value="TreeGrafter"/>
</dbReference>
<comment type="caution">
    <text evidence="12">The sequence shown here is derived from an EMBL/GenBank/DDBJ whole genome shotgun (WGS) entry which is preliminary data.</text>
</comment>
<dbReference type="EMBL" id="MHHZ01000019">
    <property type="protein sequence ID" value="OGY41375.1"/>
    <property type="molecule type" value="Genomic_DNA"/>
</dbReference>
<dbReference type="InterPro" id="IPR036394">
    <property type="entry name" value="Ribosomal_uL22_sf"/>
</dbReference>
<evidence type="ECO:0000256" key="6">
    <source>
        <dbReference type="ARBA" id="ARBA00035207"/>
    </source>
</evidence>
<comment type="subunit">
    <text evidence="7 9">Part of the 50S ribosomal subunit.</text>
</comment>
<comment type="function">
    <text evidence="7 10">This protein binds specifically to 23S rRNA; its binding is stimulated by other ribosomal proteins, e.g., L4, L17, and L20. It is important during the early stages of 50S assembly. It makes multiple contacts with different domains of the 23S rRNA in the assembled 50S subunit and ribosome.</text>
</comment>
<dbReference type="PANTHER" id="PTHR13501">
    <property type="entry name" value="CHLOROPLAST 50S RIBOSOMAL PROTEIN L22-RELATED"/>
    <property type="match status" value="1"/>
</dbReference>
<keyword evidence="3 7" id="KW-0694">RNA-binding</keyword>
<evidence type="ECO:0000256" key="10">
    <source>
        <dbReference type="RuleBase" id="RU004008"/>
    </source>
</evidence>
<dbReference type="GO" id="GO:0003735">
    <property type="term" value="F:structural constituent of ribosome"/>
    <property type="evidence" value="ECO:0007669"/>
    <property type="project" value="InterPro"/>
</dbReference>
<gene>
    <name evidence="7" type="primary">rplV</name>
    <name evidence="12" type="ORF">A2Y82_00090</name>
</gene>
<dbReference type="PANTHER" id="PTHR13501:SF8">
    <property type="entry name" value="LARGE RIBOSOMAL SUBUNIT PROTEIN UL22M"/>
    <property type="match status" value="1"/>
</dbReference>
<comment type="function">
    <text evidence="7">The globular domain of the protein is located near the polypeptide exit tunnel on the outside of the subunit, while an extended beta-hairpin is found that lines the wall of the exit tunnel in the center of the 70S ribosome.</text>
</comment>
<dbReference type="Proteomes" id="UP000176498">
    <property type="component" value="Unassembled WGS sequence"/>
</dbReference>
<evidence type="ECO:0000313" key="13">
    <source>
        <dbReference type="Proteomes" id="UP000176498"/>
    </source>
</evidence>
<sequence>MLVNAKLRYLRMSPKKVRLVINLIRGLKVEEAINQLNFLNKLAKRPVLKLLNSAISNAENNFSLKRNNLFIKEIRVDEAGRLKRWQPKAHGRATPIHKKMSHVIIVLDELVPTKAKAKLKAKAPKAVKPLKVSSLEEIKKAPLSEKVQAKKESVPKEHEKEIDKEIVDVRMEGKHRHKQQEEKRLMKKSKGFIKKIFSRKAG</sequence>
<dbReference type="InterPro" id="IPR047867">
    <property type="entry name" value="Ribosomal_uL22_bac/org-type"/>
</dbReference>
<evidence type="ECO:0000256" key="3">
    <source>
        <dbReference type="ARBA" id="ARBA00022884"/>
    </source>
</evidence>
<dbReference type="CDD" id="cd00336">
    <property type="entry name" value="Ribosomal_L22"/>
    <property type="match status" value="1"/>
</dbReference>
<dbReference type="AlphaFoldDB" id="A0A1G1XML2"/>
<dbReference type="InterPro" id="IPR001063">
    <property type="entry name" value="Ribosomal_uL22"/>
</dbReference>
<keyword evidence="4 7" id="KW-0689">Ribosomal protein</keyword>
<dbReference type="HAMAP" id="MF_01331_B">
    <property type="entry name" value="Ribosomal_uL22_B"/>
    <property type="match status" value="1"/>
</dbReference>
<protein>
    <recommendedName>
        <fullName evidence="6 7">Large ribosomal subunit protein uL22</fullName>
    </recommendedName>
</protein>
<keyword evidence="2 7" id="KW-0699">rRNA-binding</keyword>
<dbReference type="Gene3D" id="3.90.470.10">
    <property type="entry name" value="Ribosomal protein L22/L17"/>
    <property type="match status" value="1"/>
</dbReference>
<evidence type="ECO:0000256" key="1">
    <source>
        <dbReference type="ARBA" id="ARBA00009451"/>
    </source>
</evidence>
<evidence type="ECO:0000256" key="8">
    <source>
        <dbReference type="RuleBase" id="RU004005"/>
    </source>
</evidence>
<accession>A0A1G1XML2</accession>
<comment type="similarity">
    <text evidence="1 7 8">Belongs to the universal ribosomal protein uL22 family.</text>
</comment>
<evidence type="ECO:0000256" key="11">
    <source>
        <dbReference type="SAM" id="MobiDB-lite"/>
    </source>
</evidence>
<evidence type="ECO:0000256" key="7">
    <source>
        <dbReference type="HAMAP-Rule" id="MF_01331"/>
    </source>
</evidence>
<feature type="region of interest" description="Disordered" evidence="11">
    <location>
        <begin position="146"/>
        <end position="187"/>
    </location>
</feature>
<reference evidence="12 13" key="1">
    <citation type="journal article" date="2016" name="Nat. Commun.">
        <title>Thousands of microbial genomes shed light on interconnected biogeochemical processes in an aquifer system.</title>
        <authorList>
            <person name="Anantharaman K."/>
            <person name="Brown C.T."/>
            <person name="Hug L.A."/>
            <person name="Sharon I."/>
            <person name="Castelle C.J."/>
            <person name="Probst A.J."/>
            <person name="Thomas B.C."/>
            <person name="Singh A."/>
            <person name="Wilkins M.J."/>
            <person name="Karaoz U."/>
            <person name="Brodie E.L."/>
            <person name="Williams K.H."/>
            <person name="Hubbard S.S."/>
            <person name="Banfield J.F."/>
        </authorList>
    </citation>
    <scope>NUCLEOTIDE SEQUENCE [LARGE SCALE GENOMIC DNA]</scope>
</reference>
<evidence type="ECO:0000256" key="5">
    <source>
        <dbReference type="ARBA" id="ARBA00023274"/>
    </source>
</evidence>
<dbReference type="NCBIfam" id="TIGR01044">
    <property type="entry name" value="rplV_bact"/>
    <property type="match status" value="1"/>
</dbReference>
<dbReference type="GO" id="GO:0006412">
    <property type="term" value="P:translation"/>
    <property type="evidence" value="ECO:0007669"/>
    <property type="project" value="UniProtKB-UniRule"/>
</dbReference>
<name>A0A1G1XML2_9BACT</name>